<name>A0A1M6CJ48_9FIRM</name>
<accession>A0A1M6CJ48</accession>
<dbReference type="Proteomes" id="UP000184442">
    <property type="component" value="Unassembled WGS sequence"/>
</dbReference>
<sequence length="139" mass="16337">MECKFDKSLLQALIDNTIEPLELIFLAEHLKVCQQCRNELEELYSVDQAIKSLFNDDFEYGDKLSVITELTVHNIYAQSEEKMKLKDIISDTVRMNNIIIENSTRFLKYVPGILFIRRKAREKYRYVRKSISLIGKNAK</sequence>
<dbReference type="EMBL" id="FQZS01000005">
    <property type="protein sequence ID" value="SHI60774.1"/>
    <property type="molecule type" value="Genomic_DNA"/>
</dbReference>
<reference evidence="1 2" key="1">
    <citation type="submission" date="2016-11" db="EMBL/GenBank/DDBJ databases">
        <authorList>
            <person name="Jaros S."/>
            <person name="Januszkiewicz K."/>
            <person name="Wedrychowicz H."/>
        </authorList>
    </citation>
    <scope>NUCLEOTIDE SEQUENCE [LARGE SCALE GENOMIC DNA]</scope>
    <source>
        <strain evidence="1 2">DSM 19022</strain>
    </source>
</reference>
<dbReference type="STRING" id="1122184.SAMN02745176_00794"/>
<protein>
    <recommendedName>
        <fullName evidence="3">Zinc-finger</fullName>
    </recommendedName>
</protein>
<proteinExistence type="predicted"/>
<keyword evidence="2" id="KW-1185">Reference proteome</keyword>
<dbReference type="RefSeq" id="WP_073024769.1">
    <property type="nucleotide sequence ID" value="NZ_FQZS01000005.1"/>
</dbReference>
<dbReference type="AlphaFoldDB" id="A0A1M6CJ48"/>
<organism evidence="1 2">
    <name type="scientific">Lutispora thermophila DSM 19022</name>
    <dbReference type="NCBI Taxonomy" id="1122184"/>
    <lineage>
        <taxon>Bacteria</taxon>
        <taxon>Bacillati</taxon>
        <taxon>Bacillota</taxon>
        <taxon>Clostridia</taxon>
        <taxon>Lutisporales</taxon>
        <taxon>Lutisporaceae</taxon>
        <taxon>Lutispora</taxon>
    </lineage>
</organism>
<evidence type="ECO:0000313" key="2">
    <source>
        <dbReference type="Proteomes" id="UP000184442"/>
    </source>
</evidence>
<gene>
    <name evidence="1" type="ORF">SAMN02745176_00794</name>
</gene>
<dbReference type="OrthoDB" id="2084847at2"/>
<evidence type="ECO:0000313" key="1">
    <source>
        <dbReference type="EMBL" id="SHI60774.1"/>
    </source>
</evidence>
<evidence type="ECO:0008006" key="3">
    <source>
        <dbReference type="Google" id="ProtNLM"/>
    </source>
</evidence>